<evidence type="ECO:0000256" key="12">
    <source>
        <dbReference type="ARBA" id="ARBA00037426"/>
    </source>
</evidence>
<dbReference type="GO" id="GO:0005739">
    <property type="term" value="C:mitochondrion"/>
    <property type="evidence" value="ECO:0007669"/>
    <property type="project" value="UniProtKB-SubCell"/>
</dbReference>
<dbReference type="Pfam" id="PF16870">
    <property type="entry name" value="OxoGdeHyase_C"/>
    <property type="match status" value="1"/>
</dbReference>
<dbReference type="Pfam" id="PF00676">
    <property type="entry name" value="E1_dh"/>
    <property type="match status" value="1"/>
</dbReference>
<reference evidence="17 19" key="1">
    <citation type="submission" date="2015-02" db="EMBL/GenBank/DDBJ databases">
        <authorList>
            <person name="Chooi Y.-H."/>
        </authorList>
    </citation>
    <scope>NUCLEOTIDE SEQUENCE [LARGE SCALE GENOMIC DNA]</scope>
    <source>
        <strain evidence="17">E3</strain>
    </source>
</reference>
<evidence type="ECO:0000256" key="11">
    <source>
        <dbReference type="ARBA" id="ARBA00023128"/>
    </source>
</evidence>
<keyword evidence="11 18" id="KW-0496">Mitochondrion</keyword>
<keyword evidence="8" id="KW-0809">Transit peptide</keyword>
<evidence type="ECO:0000256" key="13">
    <source>
        <dbReference type="ARBA" id="ARBA00040267"/>
    </source>
</evidence>
<evidence type="ECO:0000256" key="7">
    <source>
        <dbReference type="ARBA" id="ARBA00022842"/>
    </source>
</evidence>
<dbReference type="EMBL" id="CDSF01000046">
    <property type="protein sequence ID" value="CEO96090.1"/>
    <property type="molecule type" value="Genomic_DNA"/>
</dbReference>
<dbReference type="FunFam" id="3.40.50.12470:FF:000003">
    <property type="entry name" value="2-oxoglutarate dehydrogenase E1 component"/>
    <property type="match status" value="1"/>
</dbReference>
<evidence type="ECO:0000256" key="4">
    <source>
        <dbReference type="ARBA" id="ARBA00006936"/>
    </source>
</evidence>
<dbReference type="PANTHER" id="PTHR23152:SF4">
    <property type="entry name" value="2-OXOADIPATE DEHYDROGENASE COMPLEX COMPONENT E1"/>
    <property type="match status" value="1"/>
</dbReference>
<evidence type="ECO:0000256" key="9">
    <source>
        <dbReference type="ARBA" id="ARBA00023002"/>
    </source>
</evidence>
<evidence type="ECO:0000313" key="18">
    <source>
        <dbReference type="EMBL" id="SPQ93365.1"/>
    </source>
</evidence>
<keyword evidence="19" id="KW-1185">Reference proteome</keyword>
<dbReference type="STRING" id="37360.A0A0G4ILW9"/>
<dbReference type="InterPro" id="IPR042179">
    <property type="entry name" value="KGD_C_sf"/>
</dbReference>
<dbReference type="SUPFAM" id="SSF52518">
    <property type="entry name" value="Thiamin diphosphate-binding fold (THDP-binding)"/>
    <property type="match status" value="2"/>
</dbReference>
<dbReference type="OMA" id="RDSYCRT"/>
<dbReference type="FunFam" id="3.40.50.970:FF:000002">
    <property type="entry name" value="2-oxoglutarate dehydrogenase, E1 component"/>
    <property type="match status" value="1"/>
</dbReference>
<evidence type="ECO:0000313" key="19">
    <source>
        <dbReference type="Proteomes" id="UP000039324"/>
    </source>
</evidence>
<dbReference type="EC" id="1.2.4.2" evidence="5"/>
<dbReference type="EMBL" id="OVEO01000001">
    <property type="protein sequence ID" value="SPQ93365.1"/>
    <property type="molecule type" value="Genomic_DNA"/>
</dbReference>
<reference evidence="18 20" key="2">
    <citation type="submission" date="2018-03" db="EMBL/GenBank/DDBJ databases">
        <authorList>
            <person name="Fogelqvist J."/>
        </authorList>
    </citation>
    <scope>NUCLEOTIDE SEQUENCE [LARGE SCALE GENOMIC DNA]</scope>
</reference>
<evidence type="ECO:0000256" key="10">
    <source>
        <dbReference type="ARBA" id="ARBA00023052"/>
    </source>
</evidence>
<geneLocation type="mitochondrion" evidence="18"/>
<evidence type="ECO:0000256" key="3">
    <source>
        <dbReference type="ARBA" id="ARBA00004173"/>
    </source>
</evidence>
<comment type="cofactor">
    <cofactor evidence="2">
        <name>thiamine diphosphate</name>
        <dbReference type="ChEBI" id="CHEBI:58937"/>
    </cofactor>
</comment>
<dbReference type="Proteomes" id="UP000039324">
    <property type="component" value="Unassembled WGS sequence"/>
</dbReference>
<dbReference type="GO" id="GO:0006099">
    <property type="term" value="P:tricarboxylic acid cycle"/>
    <property type="evidence" value="ECO:0007669"/>
    <property type="project" value="TreeGrafter"/>
</dbReference>
<evidence type="ECO:0000256" key="5">
    <source>
        <dbReference type="ARBA" id="ARBA00012280"/>
    </source>
</evidence>
<comment type="function">
    <text evidence="12">The 2-oxoglutarate dehydrogenase complex catalyzes the overall conversion of 2-oxoglutarate to succinyl-CoA and CO(2). It contains multiple copies of three enzymatic components: 2-oxoglutarate dehydrogenase (E1), dihydrolipoamide succinyltransferase (E2) and lipoamide dehydrogenase (E3).</text>
</comment>
<dbReference type="InterPro" id="IPR001017">
    <property type="entry name" value="DH_E1"/>
</dbReference>
<dbReference type="NCBIfam" id="NF006914">
    <property type="entry name" value="PRK09404.1"/>
    <property type="match status" value="1"/>
</dbReference>
<feature type="domain" description="Transketolase-like pyrimidine-binding" evidence="16">
    <location>
        <begin position="608"/>
        <end position="821"/>
    </location>
</feature>
<keyword evidence="6" id="KW-0479">Metal-binding</keyword>
<dbReference type="PANTHER" id="PTHR23152">
    <property type="entry name" value="2-OXOGLUTARATE DEHYDROGENASE"/>
    <property type="match status" value="1"/>
</dbReference>
<sequence>MMRAMRHGRRPLAMCRARRLQSSGEIWRGANAAYMDAMFERWRSDPKSVHASWDAYFRSGQFTTPPAAGSGAQVSSSLGTDPSVSTLSNKVTQLIRAYQVRGHYAADLDPLGITRHGIDRQFIAEDEFSLSKFGLSEADLDRTVNIGLPGTKGFQDPSRSPITLRALIEQLKQTYTRHIGVEYMHIPDRDQCNWIRDQIETAEPFSFAKEGCGRILDRLTWADHFERFLAQKWSTAKRFGLEGAEAVIPGMKQLIDHAASIGVKEVVLGMPHRGRLNVLANVVRKPLQDIFTEFSGGGDTSEFEGSGDVKYHLGMSFNRPVYGGGNVHLSLLANPSHLEAVNPVVLGKSRAKQFYKYDLDHSRVLPLLLHGDAAFSGQGVVYETMGLNDLPSYTVGGTVHIIVNNQIGFTTDPFKSRSSAYCSDIAKAFNAPVFHVNGNDPESVVRVHHLAAAWRQQFGADVVIDLVCYRKFGHNEIDEPMFTQPLMYRKIAKMPSVLDLYRKKLADENIISADEANEISNKATALIESAFGDSREKRVVSTDWLSTNWEGLKAPSQHSLRKMTGVDQGTLLSIGEKLCTTPEGFNVHRRLANILKNKESMFESQASFDWGTAEALAFGSLLLEKIHVRLSGQDVERGTFSHRHAVLHDQVLGNTDPYVPLSQLSSDQAKFTVSNSNLSEFGVLGFELGYSLENPHALILWEAQFGDFANGAQVIFDQFISCGEAKWLRQSGIVVLLPHGYEGQGPEHSSARLERFLQMCSEDEDTIPPMAENVSTQVQKSNWQVVMPSTPANYFHVLRRQVHRQFRKPLIVMNPKSLLRHKMAVSTLQDMAGESRFLRVIPESRPEIVNNASDVKKLVFCSGKVYYDLLEHAGDKHNDVALCRVEQLSPFPFDRVAEEAERYPNAEIVWAQEEPKNMGAYTYVKSRLLTALRSSRDLHNIQYVGRPPSASPATGFASVHKKEFEDIMHGVFG</sequence>
<evidence type="ECO:0000256" key="1">
    <source>
        <dbReference type="ARBA" id="ARBA00001946"/>
    </source>
</evidence>
<dbReference type="NCBIfam" id="TIGR00239">
    <property type="entry name" value="2oxo_dh_E1"/>
    <property type="match status" value="1"/>
</dbReference>
<proteinExistence type="inferred from homology"/>
<comment type="subcellular location">
    <subcellularLocation>
        <location evidence="3">Mitochondrion</location>
    </subcellularLocation>
</comment>
<evidence type="ECO:0000313" key="17">
    <source>
        <dbReference type="EMBL" id="CEO96090.1"/>
    </source>
</evidence>
<dbReference type="NCBIfam" id="NF008907">
    <property type="entry name" value="PRK12270.1"/>
    <property type="match status" value="1"/>
</dbReference>
<dbReference type="Gene3D" id="3.40.50.11610">
    <property type="entry name" value="Multifunctional 2-oxoglutarate metabolism enzyme, C-terminal domain"/>
    <property type="match status" value="1"/>
</dbReference>
<evidence type="ECO:0000256" key="6">
    <source>
        <dbReference type="ARBA" id="ARBA00022723"/>
    </source>
</evidence>
<evidence type="ECO:0000256" key="8">
    <source>
        <dbReference type="ARBA" id="ARBA00022946"/>
    </source>
</evidence>
<comment type="catalytic activity">
    <reaction evidence="15">
        <text>N(6)-[(R)-lipoyl]-L-lysyl-[protein] + 2-oxoglutarate + H(+) = N(6)-[(R)-S(8)-succinyldihydrolipoyl]-L-lysyl-[protein] + CO2</text>
        <dbReference type="Rhea" id="RHEA:12188"/>
        <dbReference type="Rhea" id="RHEA-COMP:10474"/>
        <dbReference type="Rhea" id="RHEA-COMP:20092"/>
        <dbReference type="ChEBI" id="CHEBI:15378"/>
        <dbReference type="ChEBI" id="CHEBI:16526"/>
        <dbReference type="ChEBI" id="CHEBI:16810"/>
        <dbReference type="ChEBI" id="CHEBI:83099"/>
        <dbReference type="ChEBI" id="CHEBI:83120"/>
        <dbReference type="EC" id="1.2.4.2"/>
    </reaction>
</comment>
<dbReference type="Gene3D" id="3.40.50.970">
    <property type="match status" value="1"/>
</dbReference>
<dbReference type="Gene3D" id="3.40.50.12470">
    <property type="match status" value="1"/>
</dbReference>
<dbReference type="AlphaFoldDB" id="A0A0G4ILW9"/>
<dbReference type="Proteomes" id="UP000290189">
    <property type="component" value="Unassembled WGS sequence"/>
</dbReference>
<dbReference type="Pfam" id="PF02779">
    <property type="entry name" value="Transket_pyr"/>
    <property type="match status" value="1"/>
</dbReference>
<dbReference type="Pfam" id="PF16078">
    <property type="entry name" value="2-oxogl_dehyd_N"/>
    <property type="match status" value="1"/>
</dbReference>
<dbReference type="InterPro" id="IPR011603">
    <property type="entry name" value="2oxoglutarate_DH_E1"/>
</dbReference>
<comment type="similarity">
    <text evidence="4">Belongs to the alpha-ketoglutarate dehydrogenase family.</text>
</comment>
<evidence type="ECO:0000256" key="15">
    <source>
        <dbReference type="ARBA" id="ARBA00051911"/>
    </source>
</evidence>
<dbReference type="GO" id="GO:0030976">
    <property type="term" value="F:thiamine pyrophosphate binding"/>
    <property type="evidence" value="ECO:0007669"/>
    <property type="project" value="InterPro"/>
</dbReference>
<protein>
    <recommendedName>
        <fullName evidence="13">2-oxoglutarate dehydrogenase, mitochondrial</fullName>
        <ecNumber evidence="5">1.2.4.2</ecNumber>
    </recommendedName>
    <alternativeName>
        <fullName evidence="14">2-oxoglutarate dehydrogenase complex component E1</fullName>
    </alternativeName>
</protein>
<dbReference type="InterPro" id="IPR005475">
    <property type="entry name" value="Transketolase-like_Pyr-bd"/>
</dbReference>
<dbReference type="PIRSF" id="PIRSF000157">
    <property type="entry name" value="Oxoglu_dh_E1"/>
    <property type="match status" value="1"/>
</dbReference>
<dbReference type="GO" id="GO:0004591">
    <property type="term" value="F:oxoglutarate dehydrogenase (succinyl-transferring) activity"/>
    <property type="evidence" value="ECO:0007669"/>
    <property type="project" value="UniProtKB-EC"/>
</dbReference>
<keyword evidence="7" id="KW-0460">Magnesium</keyword>
<dbReference type="InterPro" id="IPR029061">
    <property type="entry name" value="THDP-binding"/>
</dbReference>
<dbReference type="GO" id="GO:0046872">
    <property type="term" value="F:metal ion binding"/>
    <property type="evidence" value="ECO:0007669"/>
    <property type="project" value="UniProtKB-KW"/>
</dbReference>
<dbReference type="Gene3D" id="1.10.287.1150">
    <property type="entry name" value="TPP helical domain"/>
    <property type="match status" value="1"/>
</dbReference>
<name>A0A0G4ILW9_PLABS</name>
<dbReference type="CDD" id="cd02016">
    <property type="entry name" value="TPP_E1_OGDC_like"/>
    <property type="match status" value="1"/>
</dbReference>
<evidence type="ECO:0000256" key="2">
    <source>
        <dbReference type="ARBA" id="ARBA00001964"/>
    </source>
</evidence>
<keyword evidence="10" id="KW-0786">Thiamine pyrophosphate</keyword>
<dbReference type="InterPro" id="IPR032106">
    <property type="entry name" value="2-oxogl_dehyd_N"/>
</dbReference>
<gene>
    <name evidence="17" type="ORF">PBRA_004780</name>
    <name evidence="18" type="ORF">PLBR_LOCUS580</name>
</gene>
<keyword evidence="9" id="KW-0560">Oxidoreductase</keyword>
<evidence type="ECO:0000259" key="16">
    <source>
        <dbReference type="SMART" id="SM00861"/>
    </source>
</evidence>
<accession>A0A0G4ILW9</accession>
<comment type="cofactor">
    <cofactor evidence="1">
        <name>Mg(2+)</name>
        <dbReference type="ChEBI" id="CHEBI:18420"/>
    </cofactor>
</comment>
<evidence type="ECO:0000313" key="20">
    <source>
        <dbReference type="Proteomes" id="UP000290189"/>
    </source>
</evidence>
<dbReference type="SMART" id="SM00861">
    <property type="entry name" value="Transket_pyr"/>
    <property type="match status" value="1"/>
</dbReference>
<dbReference type="InterPro" id="IPR031717">
    <property type="entry name" value="ODO-1/KGD_C"/>
</dbReference>
<dbReference type="OrthoDB" id="413077at2759"/>
<dbReference type="GO" id="GO:0045252">
    <property type="term" value="C:oxoglutarate dehydrogenase complex"/>
    <property type="evidence" value="ECO:0007669"/>
    <property type="project" value="TreeGrafter"/>
</dbReference>
<organism evidence="17 19">
    <name type="scientific">Plasmodiophora brassicae</name>
    <name type="common">Clubroot disease agent</name>
    <dbReference type="NCBI Taxonomy" id="37360"/>
    <lineage>
        <taxon>Eukaryota</taxon>
        <taxon>Sar</taxon>
        <taxon>Rhizaria</taxon>
        <taxon>Endomyxa</taxon>
        <taxon>Phytomyxea</taxon>
        <taxon>Plasmodiophorida</taxon>
        <taxon>Plasmodiophoridae</taxon>
        <taxon>Plasmodiophora</taxon>
    </lineage>
</organism>
<evidence type="ECO:0000256" key="14">
    <source>
        <dbReference type="ARBA" id="ARBA00042984"/>
    </source>
</evidence>